<comment type="caution">
    <text evidence="2">The sequence shown here is derived from an EMBL/GenBank/DDBJ whole genome shotgun (WGS) entry which is preliminary data.</text>
</comment>
<accession>A0A7J6KND9</accession>
<dbReference type="Proteomes" id="UP000591131">
    <property type="component" value="Unassembled WGS sequence"/>
</dbReference>
<sequence length="330" mass="36157">GVTCLEFLMPPKRPAPKQTSRTRKSPRRAKPKIPTPKALPHPEDDSSDDQLPPLEPASPVDSLGRKSTSKGRASSKGIPSKPQEGLTVLSPLDNDDDMDDQTKQFLREAMGTETTDPAARSRNASHGDDVVQLQSLRTPPTLSGSPGHLLSPTSYRRAWLSSWLDQQWFDYVPPGFVRMKDFKQQDTTSQPLAITAVILAAQAFTGRLFHSGLISHRGVAHAIGHLCDVGFGQGGTMRAKFALDTMIQEAHSAVLEGSIPDVDLSKKHPICPTLEQILCKNVGFTPPPVTSTFPSRSSKKGRSKYEWDAWGWSQSSTKEDKADKKADKKQ</sequence>
<name>A0A7J6KND9_PERCH</name>
<proteinExistence type="predicted"/>
<keyword evidence="3" id="KW-1185">Reference proteome</keyword>
<reference evidence="2 3" key="1">
    <citation type="submission" date="2020-04" db="EMBL/GenBank/DDBJ databases">
        <title>Perkinsus chesapeaki whole genome sequence.</title>
        <authorList>
            <person name="Bogema D.R."/>
        </authorList>
    </citation>
    <scope>NUCLEOTIDE SEQUENCE [LARGE SCALE GENOMIC DNA]</scope>
    <source>
        <strain evidence="2">ATCC PRA-425</strain>
    </source>
</reference>
<protein>
    <submittedName>
        <fullName evidence="2">Uncharacterized protein</fullName>
    </submittedName>
</protein>
<evidence type="ECO:0000256" key="1">
    <source>
        <dbReference type="SAM" id="MobiDB-lite"/>
    </source>
</evidence>
<dbReference type="AlphaFoldDB" id="A0A7J6KND9"/>
<feature type="non-terminal residue" evidence="2">
    <location>
        <position position="330"/>
    </location>
</feature>
<feature type="region of interest" description="Disordered" evidence="1">
    <location>
        <begin position="1"/>
        <end position="131"/>
    </location>
</feature>
<gene>
    <name evidence="2" type="ORF">FOL47_003038</name>
</gene>
<evidence type="ECO:0000313" key="2">
    <source>
        <dbReference type="EMBL" id="KAF4648597.1"/>
    </source>
</evidence>
<feature type="compositionally biased region" description="Basic residues" evidence="1">
    <location>
        <begin position="20"/>
        <end position="31"/>
    </location>
</feature>
<dbReference type="EMBL" id="JAAPAO010001905">
    <property type="protein sequence ID" value="KAF4648597.1"/>
    <property type="molecule type" value="Genomic_DNA"/>
</dbReference>
<organism evidence="2 3">
    <name type="scientific">Perkinsus chesapeaki</name>
    <name type="common">Clam parasite</name>
    <name type="synonym">Perkinsus andrewsi</name>
    <dbReference type="NCBI Taxonomy" id="330153"/>
    <lineage>
        <taxon>Eukaryota</taxon>
        <taxon>Sar</taxon>
        <taxon>Alveolata</taxon>
        <taxon>Perkinsozoa</taxon>
        <taxon>Perkinsea</taxon>
        <taxon>Perkinsida</taxon>
        <taxon>Perkinsidae</taxon>
        <taxon>Perkinsus</taxon>
    </lineage>
</organism>
<evidence type="ECO:0000313" key="3">
    <source>
        <dbReference type="Proteomes" id="UP000591131"/>
    </source>
</evidence>